<evidence type="ECO:0000256" key="2">
    <source>
        <dbReference type="ARBA" id="ARBA00046280"/>
    </source>
</evidence>
<keyword evidence="7" id="KW-1185">Reference proteome</keyword>
<comment type="subunit">
    <text evidence="3">Tetramer of two alpha and two beta subunits.</text>
</comment>
<accession>A0ABD2Q911</accession>
<comment type="subcellular location">
    <subcellularLocation>
        <location evidence="2">Endomembrane system</location>
        <topology evidence="2">Single-pass type IV membrane protein</topology>
    </subcellularLocation>
</comment>
<dbReference type="InterPro" id="IPR035991">
    <property type="entry name" value="Casein_kinase_II_beta-like"/>
</dbReference>
<feature type="domain" description="T-SNARE coiled-coil homology" evidence="5">
    <location>
        <begin position="38"/>
        <end position="100"/>
    </location>
</feature>
<evidence type="ECO:0000259" key="5">
    <source>
        <dbReference type="PROSITE" id="PS50192"/>
    </source>
</evidence>
<dbReference type="Gene3D" id="2.20.25.20">
    <property type="match status" value="1"/>
</dbReference>
<comment type="similarity">
    <text evidence="1 3">Belongs to the casein kinase 2 subunit beta family.</text>
</comment>
<evidence type="ECO:0000313" key="7">
    <source>
        <dbReference type="Proteomes" id="UP001626550"/>
    </source>
</evidence>
<dbReference type="Proteomes" id="UP001626550">
    <property type="component" value="Unassembled WGS sequence"/>
</dbReference>
<dbReference type="FunFam" id="2.20.25.20:FF:000002">
    <property type="entry name" value="Casein kinase II subunit beta"/>
    <property type="match status" value="1"/>
</dbReference>
<name>A0ABD2Q911_9PLAT</name>
<dbReference type="AlphaFoldDB" id="A0ABD2Q911"/>
<gene>
    <name evidence="6" type="primary">CSNK2B</name>
    <name evidence="6" type="ORF">Ciccas_005304</name>
</gene>
<comment type="caution">
    <text evidence="6">The sequence shown here is derived from an EMBL/GenBank/DDBJ whole genome shotgun (WGS) entry which is preliminary data.</text>
</comment>
<dbReference type="CDD" id="cd15853">
    <property type="entry name" value="SNARE_Bet1"/>
    <property type="match status" value="1"/>
</dbReference>
<evidence type="ECO:0000256" key="3">
    <source>
        <dbReference type="RuleBase" id="RU361268"/>
    </source>
</evidence>
<dbReference type="InterPro" id="IPR000727">
    <property type="entry name" value="T_SNARE_dom"/>
</dbReference>
<dbReference type="PANTHER" id="PTHR11740:SF0">
    <property type="entry name" value="CASEIN KINASE II SUBUNIT BETA"/>
    <property type="match status" value="1"/>
</dbReference>
<evidence type="ECO:0000256" key="1">
    <source>
        <dbReference type="ARBA" id="ARBA00006941"/>
    </source>
</evidence>
<dbReference type="FunFam" id="1.10.1820.10:FF:000005">
    <property type="entry name" value="Casein kinase II subunit beta"/>
    <property type="match status" value="1"/>
</dbReference>
<dbReference type="SUPFAM" id="SSF58038">
    <property type="entry name" value="SNARE fusion complex"/>
    <property type="match status" value="1"/>
</dbReference>
<feature type="transmembrane region" description="Helical" evidence="4">
    <location>
        <begin position="109"/>
        <end position="130"/>
    </location>
</feature>
<evidence type="ECO:0000256" key="4">
    <source>
        <dbReference type="SAM" id="Phobius"/>
    </source>
</evidence>
<keyword evidence="4" id="KW-0812">Transmembrane</keyword>
<dbReference type="PANTHER" id="PTHR11740">
    <property type="entry name" value="CASEIN KINASE II SUBUNIT BETA"/>
    <property type="match status" value="1"/>
</dbReference>
<dbReference type="InterPro" id="IPR000704">
    <property type="entry name" value="Casein_kinase_II_reg-sub"/>
</dbReference>
<sequence length="350" mass="39911">MFDAKKQTTQLFANVPYILCRIRMSQRHFEHPPNQDKRYFEEKNDHLTDALFQKVGALKSLSINLGDEVRNQNDFLSGFSNDFGRSEGMLSASLKRLGLISKHGSGGILYCYLFTFALAIFFMFTWIAWYCGLRGNEFFCEVEEDYIDDRFNLTGLSEQIPDYRAALDVILDLEPDEDVTQNDSDVIEQTAEILYGMIHARFILTNRGICLMGQKWLNGDFGYCPRVYCDSQPVLPIGLSDVPGEAMVKMYCPRCQDVYTPKSSRHYHTDGAYFGTGFPHMLFLVHPEYRPTMSSKQFVARLYGFKIHPLAYQLQYQAAASQVNPIALGPNSANNRGAANTSSIHPFVRR</sequence>
<dbReference type="GO" id="GO:0012505">
    <property type="term" value="C:endomembrane system"/>
    <property type="evidence" value="ECO:0007669"/>
    <property type="project" value="UniProtKB-SubCell"/>
</dbReference>
<dbReference type="PROSITE" id="PS01101">
    <property type="entry name" value="CK2_BETA"/>
    <property type="match status" value="1"/>
</dbReference>
<dbReference type="SMART" id="SM01085">
    <property type="entry name" value="CK_II_beta"/>
    <property type="match status" value="1"/>
</dbReference>
<evidence type="ECO:0000313" key="6">
    <source>
        <dbReference type="EMBL" id="KAL3316051.1"/>
    </source>
</evidence>
<dbReference type="Gene3D" id="1.10.1820.10">
    <property type="entry name" value="protein kinase ck2 holoenzyme, chain C, domain 1"/>
    <property type="match status" value="1"/>
</dbReference>
<dbReference type="PRINTS" id="PR00472">
    <property type="entry name" value="CASNKINASEII"/>
</dbReference>
<dbReference type="Gene3D" id="1.20.5.110">
    <property type="match status" value="1"/>
</dbReference>
<keyword evidence="6" id="KW-0808">Transferase</keyword>
<reference evidence="6 7" key="1">
    <citation type="submission" date="2024-11" db="EMBL/GenBank/DDBJ databases">
        <title>Adaptive evolution of stress response genes in parasites aligns with host niche diversity.</title>
        <authorList>
            <person name="Hahn C."/>
            <person name="Resl P."/>
        </authorList>
    </citation>
    <scope>NUCLEOTIDE SEQUENCE [LARGE SCALE GENOMIC DNA]</scope>
    <source>
        <strain evidence="6">EGGRZ-B1_66</strain>
        <tissue evidence="6">Body</tissue>
    </source>
</reference>
<keyword evidence="4" id="KW-0472">Membrane</keyword>
<dbReference type="GO" id="GO:0016301">
    <property type="term" value="F:kinase activity"/>
    <property type="evidence" value="ECO:0007669"/>
    <property type="project" value="UniProtKB-KW"/>
</dbReference>
<dbReference type="PROSITE" id="PS50192">
    <property type="entry name" value="T_SNARE"/>
    <property type="match status" value="1"/>
</dbReference>
<keyword evidence="6" id="KW-0418">Kinase</keyword>
<organism evidence="6 7">
    <name type="scientific">Cichlidogyrus casuarinus</name>
    <dbReference type="NCBI Taxonomy" id="1844966"/>
    <lineage>
        <taxon>Eukaryota</taxon>
        <taxon>Metazoa</taxon>
        <taxon>Spiralia</taxon>
        <taxon>Lophotrochozoa</taxon>
        <taxon>Platyhelminthes</taxon>
        <taxon>Monogenea</taxon>
        <taxon>Monopisthocotylea</taxon>
        <taxon>Dactylogyridea</taxon>
        <taxon>Ancyrocephalidae</taxon>
        <taxon>Cichlidogyrus</taxon>
    </lineage>
</organism>
<proteinExistence type="inferred from homology"/>
<dbReference type="InterPro" id="IPR016149">
    <property type="entry name" value="Casein_kin_II_reg-sub_N"/>
</dbReference>
<protein>
    <recommendedName>
        <fullName evidence="3">Casein kinase II subunit beta</fullName>
        <shortName evidence="3">CK II beta</shortName>
    </recommendedName>
</protein>
<keyword evidence="4" id="KW-1133">Transmembrane helix</keyword>
<dbReference type="EMBL" id="JBJKFK010000612">
    <property type="protein sequence ID" value="KAL3316051.1"/>
    <property type="molecule type" value="Genomic_DNA"/>
</dbReference>
<dbReference type="SUPFAM" id="SSF57798">
    <property type="entry name" value="Casein kinase II beta subunit"/>
    <property type="match status" value="1"/>
</dbReference>
<dbReference type="GO" id="GO:0005956">
    <property type="term" value="C:protein kinase CK2 complex"/>
    <property type="evidence" value="ECO:0007669"/>
    <property type="project" value="UniProtKB-UniRule"/>
</dbReference>
<dbReference type="InterPro" id="IPR039899">
    <property type="entry name" value="BET1_SNARE"/>
</dbReference>
<dbReference type="Pfam" id="PF01214">
    <property type="entry name" value="CK_II_beta"/>
    <property type="match status" value="1"/>
</dbReference>